<comment type="caution">
    <text evidence="2">The sequence shown here is derived from an EMBL/GenBank/DDBJ whole genome shotgun (WGS) entry which is preliminary data.</text>
</comment>
<organism evidence="2 3">
    <name type="scientific">Pseudobacteroides cellulosolvens ATCC 35603 = DSM 2933</name>
    <dbReference type="NCBI Taxonomy" id="398512"/>
    <lineage>
        <taxon>Bacteria</taxon>
        <taxon>Bacillati</taxon>
        <taxon>Bacillota</taxon>
        <taxon>Clostridia</taxon>
        <taxon>Eubacteriales</taxon>
        <taxon>Oscillospiraceae</taxon>
        <taxon>Pseudobacteroides</taxon>
    </lineage>
</organism>
<dbReference type="Proteomes" id="UP000036923">
    <property type="component" value="Unassembled WGS sequence"/>
</dbReference>
<sequence>MEPQVIYKKTSITSITARWWFIALIPLIFFFSPPFVQKNGLSLLNFQNWFKTIGDISSNNFTSYFAKYSPIMNLTALIVIILVFVLKNKFTRVFSIYAAFMMAFYGVTQNTSYTDINGIGIITSSYIFIPILSGIWIWEAFTKNNNFDLPPKVNIWTITAFCFALFAFWNPINPKNSMPDFNPVYFMTNGSNSMFCTMTPMILAILFFFYPNINTAALRVTGLCGATIGFTQLVIHLCIFVKTNWWVGVLHIPVFILSLAAVILSFRADKGSLK</sequence>
<evidence type="ECO:0000313" key="3">
    <source>
        <dbReference type="Proteomes" id="UP000036923"/>
    </source>
</evidence>
<feature type="transmembrane region" description="Helical" evidence="1">
    <location>
        <begin position="245"/>
        <end position="266"/>
    </location>
</feature>
<feature type="transmembrane region" description="Helical" evidence="1">
    <location>
        <begin position="192"/>
        <end position="210"/>
    </location>
</feature>
<accession>A0A0L6JK95</accession>
<keyword evidence="3" id="KW-1185">Reference proteome</keyword>
<proteinExistence type="predicted"/>
<keyword evidence="1" id="KW-0472">Membrane</keyword>
<dbReference type="AlphaFoldDB" id="A0A0L6JK95"/>
<feature type="transmembrane region" description="Helical" evidence="1">
    <location>
        <begin position="217"/>
        <end position="239"/>
    </location>
</feature>
<reference evidence="3" key="1">
    <citation type="submission" date="2015-07" db="EMBL/GenBank/DDBJ databases">
        <title>Near-Complete Genome Sequence of the Cellulolytic Bacterium Bacteroides (Pseudobacteroides) cellulosolvens ATCC 35603.</title>
        <authorList>
            <person name="Dassa B."/>
            <person name="Utturkar S.M."/>
            <person name="Klingeman D.M."/>
            <person name="Hurt R.A."/>
            <person name="Keller M."/>
            <person name="Xu J."/>
            <person name="Reddy Y.H.K."/>
            <person name="Borovok I."/>
            <person name="Grinberg I.R."/>
            <person name="Lamed R."/>
            <person name="Zhivin O."/>
            <person name="Bayer E.A."/>
            <person name="Brown S.D."/>
        </authorList>
    </citation>
    <scope>NUCLEOTIDE SEQUENCE [LARGE SCALE GENOMIC DNA]</scope>
    <source>
        <strain evidence="3">DSM 2933</strain>
    </source>
</reference>
<protein>
    <submittedName>
        <fullName evidence="2">Uncharacterized protein</fullName>
    </submittedName>
</protein>
<dbReference type="OrthoDB" id="5192627at2"/>
<evidence type="ECO:0000256" key="1">
    <source>
        <dbReference type="SAM" id="Phobius"/>
    </source>
</evidence>
<gene>
    <name evidence="2" type="ORF">Bccel_1447</name>
</gene>
<evidence type="ECO:0000313" key="2">
    <source>
        <dbReference type="EMBL" id="KNY26185.1"/>
    </source>
</evidence>
<feature type="transmembrane region" description="Helical" evidence="1">
    <location>
        <begin position="93"/>
        <end position="113"/>
    </location>
</feature>
<feature type="transmembrane region" description="Helical" evidence="1">
    <location>
        <begin position="153"/>
        <end position="172"/>
    </location>
</feature>
<keyword evidence="1" id="KW-0812">Transmembrane</keyword>
<dbReference type="EMBL" id="LGTC01000001">
    <property type="protein sequence ID" value="KNY26185.1"/>
    <property type="molecule type" value="Genomic_DNA"/>
</dbReference>
<feature type="transmembrane region" description="Helical" evidence="1">
    <location>
        <begin position="17"/>
        <end position="36"/>
    </location>
</feature>
<dbReference type="RefSeq" id="WP_036943738.1">
    <property type="nucleotide sequence ID" value="NZ_JQKC01000023.1"/>
</dbReference>
<name>A0A0L6JK95_9FIRM</name>
<feature type="transmembrane region" description="Helical" evidence="1">
    <location>
        <begin position="68"/>
        <end position="86"/>
    </location>
</feature>
<keyword evidence="1" id="KW-1133">Transmembrane helix</keyword>
<feature type="transmembrane region" description="Helical" evidence="1">
    <location>
        <begin position="119"/>
        <end position="141"/>
    </location>
</feature>
<dbReference type="eggNOG" id="ENOG5030B14">
    <property type="taxonomic scope" value="Bacteria"/>
</dbReference>